<gene>
    <name evidence="2" type="ORF">BDK51DRAFT_33242</name>
</gene>
<evidence type="ECO:0000256" key="1">
    <source>
        <dbReference type="SAM" id="Phobius"/>
    </source>
</evidence>
<dbReference type="AlphaFoldDB" id="A0A4V1IPR1"/>
<evidence type="ECO:0000313" key="2">
    <source>
        <dbReference type="EMBL" id="RKO83937.1"/>
    </source>
</evidence>
<evidence type="ECO:0000313" key="3">
    <source>
        <dbReference type="Proteomes" id="UP000269721"/>
    </source>
</evidence>
<name>A0A4V1IPR1_9FUNG</name>
<keyword evidence="1" id="KW-0472">Membrane</keyword>
<keyword evidence="1" id="KW-1133">Transmembrane helix</keyword>
<keyword evidence="1" id="KW-0812">Transmembrane</keyword>
<reference evidence="3" key="1">
    <citation type="journal article" date="2018" name="Nat. Microbiol.">
        <title>Leveraging single-cell genomics to expand the fungal tree of life.</title>
        <authorList>
            <person name="Ahrendt S.R."/>
            <person name="Quandt C.A."/>
            <person name="Ciobanu D."/>
            <person name="Clum A."/>
            <person name="Salamov A."/>
            <person name="Andreopoulos B."/>
            <person name="Cheng J.F."/>
            <person name="Woyke T."/>
            <person name="Pelin A."/>
            <person name="Henrissat B."/>
            <person name="Reynolds N.K."/>
            <person name="Benny G.L."/>
            <person name="Smith M.E."/>
            <person name="James T.Y."/>
            <person name="Grigoriev I.V."/>
        </authorList>
    </citation>
    <scope>NUCLEOTIDE SEQUENCE [LARGE SCALE GENOMIC DNA]</scope>
</reference>
<dbReference type="Proteomes" id="UP000269721">
    <property type="component" value="Unassembled WGS sequence"/>
</dbReference>
<accession>A0A4V1IPR1</accession>
<protein>
    <submittedName>
        <fullName evidence="2">Uncharacterized protein</fullName>
    </submittedName>
</protein>
<organism evidence="2 3">
    <name type="scientific">Blyttiomyces helicus</name>
    <dbReference type="NCBI Taxonomy" id="388810"/>
    <lineage>
        <taxon>Eukaryota</taxon>
        <taxon>Fungi</taxon>
        <taxon>Fungi incertae sedis</taxon>
        <taxon>Chytridiomycota</taxon>
        <taxon>Chytridiomycota incertae sedis</taxon>
        <taxon>Chytridiomycetes</taxon>
        <taxon>Chytridiomycetes incertae sedis</taxon>
        <taxon>Blyttiomyces</taxon>
    </lineage>
</organism>
<feature type="transmembrane region" description="Helical" evidence="1">
    <location>
        <begin position="90"/>
        <end position="110"/>
    </location>
</feature>
<dbReference type="EMBL" id="ML000675">
    <property type="protein sequence ID" value="RKO83937.1"/>
    <property type="molecule type" value="Genomic_DNA"/>
</dbReference>
<sequence length="150" mass="16558">MEEGSYYALLGLATPATESSLKGLRSIPEKESRLVQARLLSLDAMISSVTHFDLICPDVDSFLCLETQEYVAANNKAKLSRELCGQIHKVLFVLFCLSWVEGGVVLGAGWRVQRRRRSLDLFAVELPSLTLVWPFPLTVDEASKGRAASS</sequence>
<keyword evidence="3" id="KW-1185">Reference proteome</keyword>
<proteinExistence type="predicted"/>